<dbReference type="PROSITE" id="PS50937">
    <property type="entry name" value="HTH_MERR_2"/>
    <property type="match status" value="1"/>
</dbReference>
<proteinExistence type="predicted"/>
<dbReference type="Pfam" id="PF13411">
    <property type="entry name" value="MerR_1"/>
    <property type="match status" value="1"/>
</dbReference>
<protein>
    <submittedName>
        <fullName evidence="2">MerR family transcriptional regulator</fullName>
    </submittedName>
</protein>
<dbReference type="SUPFAM" id="SSF46955">
    <property type="entry name" value="Putative DNA-binding domain"/>
    <property type="match status" value="1"/>
</dbReference>
<dbReference type="InterPro" id="IPR009061">
    <property type="entry name" value="DNA-bd_dom_put_sf"/>
</dbReference>
<gene>
    <name evidence="2" type="ORF">IU449_10595</name>
</gene>
<evidence type="ECO:0000313" key="2">
    <source>
        <dbReference type="EMBL" id="MBF6354987.1"/>
    </source>
</evidence>
<dbReference type="InterPro" id="IPR000551">
    <property type="entry name" value="MerR-type_HTH_dom"/>
</dbReference>
<dbReference type="Gene3D" id="1.10.1660.10">
    <property type="match status" value="1"/>
</dbReference>
<dbReference type="SMART" id="SM00422">
    <property type="entry name" value="HTH_MERR"/>
    <property type="match status" value="1"/>
</dbReference>
<evidence type="ECO:0000259" key="1">
    <source>
        <dbReference type="PROSITE" id="PS50937"/>
    </source>
</evidence>
<comment type="caution">
    <text evidence="2">The sequence shown here is derived from an EMBL/GenBank/DDBJ whole genome shotgun (WGS) entry which is preliminary data.</text>
</comment>
<accession>A0ABS0D941</accession>
<organism evidence="2 3">
    <name type="scientific">Nocardia higoensis</name>
    <dbReference type="NCBI Taxonomy" id="228599"/>
    <lineage>
        <taxon>Bacteria</taxon>
        <taxon>Bacillati</taxon>
        <taxon>Actinomycetota</taxon>
        <taxon>Actinomycetes</taxon>
        <taxon>Mycobacteriales</taxon>
        <taxon>Nocardiaceae</taxon>
        <taxon>Nocardia</taxon>
    </lineage>
</organism>
<dbReference type="RefSeq" id="WP_195002475.1">
    <property type="nucleotide sequence ID" value="NZ_JADLQN010000001.1"/>
</dbReference>
<evidence type="ECO:0000313" key="3">
    <source>
        <dbReference type="Proteomes" id="UP000707731"/>
    </source>
</evidence>
<dbReference type="Proteomes" id="UP000707731">
    <property type="component" value="Unassembled WGS sequence"/>
</dbReference>
<keyword evidence="3" id="KW-1185">Reference proteome</keyword>
<name>A0ABS0D941_9NOCA</name>
<feature type="domain" description="HTH merR-type" evidence="1">
    <location>
        <begin position="14"/>
        <end position="83"/>
    </location>
</feature>
<sequence>MTGPGPTAGNAEAELTVSAAAHALGIPVATLRSWNQRYDLGPSNHRPGSHRTYAPRDIAVLARMVELVRTGVSTASAAAAARAAADPAPELGDVRAVLTAAEGLRATELLALLTAHFAHFGVATTWNRLCRPAFADLVTRQLRDEGLVDVEHVLSWAITTALHRTAPPVRDRHDITPVLLACTAGENHVLPLEILRAALAESSIPSLLLGASVPGAALADAVAKQTRSPILLLWSQRKRTAHDVSDLTPPPAQLLLAGPGWAGTDADAGALRVHTLEDAVHHIERTARAPHERG</sequence>
<dbReference type="Gene3D" id="3.40.50.280">
    <property type="entry name" value="Cobalamin-binding domain"/>
    <property type="match status" value="1"/>
</dbReference>
<reference evidence="2 3" key="1">
    <citation type="submission" date="2020-10" db="EMBL/GenBank/DDBJ databases">
        <title>Identification of Nocardia species via Next-generation sequencing and recognition of intraspecies genetic diversity.</title>
        <authorList>
            <person name="Li P."/>
            <person name="Li P."/>
            <person name="Lu B."/>
        </authorList>
    </citation>
    <scope>NUCLEOTIDE SEQUENCE [LARGE SCALE GENOMIC DNA]</scope>
    <source>
        <strain evidence="2 3">BJ06-0143</strain>
    </source>
</reference>
<dbReference type="EMBL" id="JADLQN010000001">
    <property type="protein sequence ID" value="MBF6354987.1"/>
    <property type="molecule type" value="Genomic_DNA"/>
</dbReference>